<evidence type="ECO:0000256" key="3">
    <source>
        <dbReference type="ARBA" id="ARBA00022777"/>
    </source>
</evidence>
<sequence>MDSAVIPLERHNLSIVQSVDFFYPLIDDPIMMGKIAFANMASDVYATGVVTLDKVTMICSCPDKFSEKERDVIIPLLIRGFKNAAQEAGCQVSVGGIAVNPWCILGGEATSICTPGEIILPINASPGDVLVLTKPLGTQLATNAYHWMLDGAESWQKLKEHLTEDDVRKTYLKAVNSMAFLNKSAAELMHKHSAHAATDVTGFGLSGHAINLLKFQTKTLKFLIHTLPIIENVQRMAKILGREQKLLAGEAVETSGGLLIALPKDSANNFCREFKDKTFNDAWIIGSVESSTSPSFEILKEDCKLIDV</sequence>
<dbReference type="AlphaFoldDB" id="A0A1B0D5V4"/>
<evidence type="ECO:0000259" key="7">
    <source>
        <dbReference type="Pfam" id="PF02769"/>
    </source>
</evidence>
<evidence type="ECO:0000313" key="9">
    <source>
        <dbReference type="Proteomes" id="UP000092462"/>
    </source>
</evidence>
<keyword evidence="9" id="KW-1185">Reference proteome</keyword>
<dbReference type="EnsemblMetazoa" id="PPAI002861-RA">
    <property type="protein sequence ID" value="PPAI002861-PA"/>
    <property type="gene ID" value="PPAI002861"/>
</dbReference>
<dbReference type="InterPro" id="IPR036676">
    <property type="entry name" value="PurM-like_C_sf"/>
</dbReference>
<dbReference type="PIRSF" id="PIRSF036407">
    <property type="entry name" value="Selenphspht_syn"/>
    <property type="match status" value="1"/>
</dbReference>
<dbReference type="PANTHER" id="PTHR10256:SF0">
    <property type="entry name" value="INACTIVE SELENIDE, WATER DIKINASE-LIKE PROTEIN-RELATED"/>
    <property type="match status" value="1"/>
</dbReference>
<dbReference type="NCBIfam" id="TIGR00476">
    <property type="entry name" value="selD"/>
    <property type="match status" value="1"/>
</dbReference>
<evidence type="ECO:0000256" key="5">
    <source>
        <dbReference type="ARBA" id="ARBA00023266"/>
    </source>
</evidence>
<dbReference type="Gene3D" id="3.90.650.10">
    <property type="entry name" value="PurM-like C-terminal domain"/>
    <property type="match status" value="1"/>
</dbReference>
<dbReference type="EMBL" id="AJVK01000399">
    <property type="status" value="NOT_ANNOTATED_CDS"/>
    <property type="molecule type" value="Genomic_DNA"/>
</dbReference>
<dbReference type="PANTHER" id="PTHR10256">
    <property type="entry name" value="SELENIDE, WATER DIKINASE"/>
    <property type="match status" value="1"/>
</dbReference>
<evidence type="ECO:0000256" key="4">
    <source>
        <dbReference type="ARBA" id="ARBA00022840"/>
    </source>
</evidence>
<reference evidence="8" key="1">
    <citation type="submission" date="2022-08" db="UniProtKB">
        <authorList>
            <consortium name="EnsemblMetazoa"/>
        </authorList>
    </citation>
    <scope>IDENTIFICATION</scope>
    <source>
        <strain evidence="8">Israel</strain>
    </source>
</reference>
<feature type="domain" description="PurM-like C-terminal" evidence="7">
    <location>
        <begin position="126"/>
        <end position="294"/>
    </location>
</feature>
<dbReference type="VEuPathDB" id="VectorBase:PPAI002861"/>
<proteinExistence type="predicted"/>
<dbReference type="Pfam" id="PF02769">
    <property type="entry name" value="AIRS_C"/>
    <property type="match status" value="1"/>
</dbReference>
<dbReference type="SUPFAM" id="SSF55326">
    <property type="entry name" value="PurM N-terminal domain-like"/>
    <property type="match status" value="1"/>
</dbReference>
<dbReference type="Proteomes" id="UP000092462">
    <property type="component" value="Unassembled WGS sequence"/>
</dbReference>
<name>A0A1B0D5V4_PHLPP</name>
<keyword evidence="3" id="KW-0418">Kinase</keyword>
<evidence type="ECO:0000313" key="8">
    <source>
        <dbReference type="EnsemblMetazoa" id="PPAI002861-PA"/>
    </source>
</evidence>
<dbReference type="GO" id="GO:0005524">
    <property type="term" value="F:ATP binding"/>
    <property type="evidence" value="ECO:0007669"/>
    <property type="project" value="UniProtKB-KW"/>
</dbReference>
<evidence type="ECO:0000259" key="6">
    <source>
        <dbReference type="Pfam" id="PF00586"/>
    </source>
</evidence>
<dbReference type="InterPro" id="IPR010918">
    <property type="entry name" value="PurM-like_C_dom"/>
</dbReference>
<keyword evidence="4" id="KW-0067">ATP-binding</keyword>
<dbReference type="Pfam" id="PF00586">
    <property type="entry name" value="AIRS"/>
    <property type="match status" value="1"/>
</dbReference>
<evidence type="ECO:0000256" key="2">
    <source>
        <dbReference type="ARBA" id="ARBA00022741"/>
    </source>
</evidence>
<dbReference type="GO" id="GO:0005737">
    <property type="term" value="C:cytoplasm"/>
    <property type="evidence" value="ECO:0007669"/>
    <property type="project" value="TreeGrafter"/>
</dbReference>
<keyword evidence="5" id="KW-0711">Selenium</keyword>
<dbReference type="InterPro" id="IPR016188">
    <property type="entry name" value="PurM-like_N"/>
</dbReference>
<organism evidence="8 9">
    <name type="scientific">Phlebotomus papatasi</name>
    <name type="common">Sandfly</name>
    <dbReference type="NCBI Taxonomy" id="29031"/>
    <lineage>
        <taxon>Eukaryota</taxon>
        <taxon>Metazoa</taxon>
        <taxon>Ecdysozoa</taxon>
        <taxon>Arthropoda</taxon>
        <taxon>Hexapoda</taxon>
        <taxon>Insecta</taxon>
        <taxon>Pterygota</taxon>
        <taxon>Neoptera</taxon>
        <taxon>Endopterygota</taxon>
        <taxon>Diptera</taxon>
        <taxon>Nematocera</taxon>
        <taxon>Psychodoidea</taxon>
        <taxon>Psychodidae</taxon>
        <taxon>Phlebotomus</taxon>
        <taxon>Phlebotomus</taxon>
    </lineage>
</organism>
<dbReference type="InterPro" id="IPR036921">
    <property type="entry name" value="PurM-like_N_sf"/>
</dbReference>
<evidence type="ECO:0000256" key="1">
    <source>
        <dbReference type="ARBA" id="ARBA00022679"/>
    </source>
</evidence>
<keyword evidence="1" id="KW-0808">Transferase</keyword>
<feature type="domain" description="PurM-like N-terminal" evidence="6">
    <location>
        <begin position="2"/>
        <end position="99"/>
    </location>
</feature>
<dbReference type="GO" id="GO:0016260">
    <property type="term" value="P:selenocysteine biosynthetic process"/>
    <property type="evidence" value="ECO:0007669"/>
    <property type="project" value="TreeGrafter"/>
</dbReference>
<dbReference type="VEuPathDB" id="VectorBase:PPAPM1_010273"/>
<accession>A0A1B0D5V4</accession>
<dbReference type="Gene3D" id="3.30.1330.10">
    <property type="entry name" value="PurM-like, N-terminal domain"/>
    <property type="match status" value="1"/>
</dbReference>
<dbReference type="InterPro" id="IPR004536">
    <property type="entry name" value="SPS/SelD"/>
</dbReference>
<protein>
    <recommendedName>
        <fullName evidence="10">PurM-like C-terminal domain-containing protein</fullName>
    </recommendedName>
</protein>
<dbReference type="SUPFAM" id="SSF56042">
    <property type="entry name" value="PurM C-terminal domain-like"/>
    <property type="match status" value="1"/>
</dbReference>
<dbReference type="GO" id="GO:0004756">
    <property type="term" value="F:selenide, water dikinase activity"/>
    <property type="evidence" value="ECO:0007669"/>
    <property type="project" value="TreeGrafter"/>
</dbReference>
<dbReference type="FunFam" id="3.90.650.10:FF:000010">
    <property type="entry name" value="Selenide, water dikinase"/>
    <property type="match status" value="1"/>
</dbReference>
<keyword evidence="2" id="KW-0547">Nucleotide-binding</keyword>
<evidence type="ECO:0008006" key="10">
    <source>
        <dbReference type="Google" id="ProtNLM"/>
    </source>
</evidence>